<evidence type="ECO:0000313" key="2">
    <source>
        <dbReference type="WBParaSite" id="nRc.2.0.1.t28222-RA"/>
    </source>
</evidence>
<sequence>MKKQLKEKCKKNKRLSLLATDAWAQRKAMAALRRPSYRTACRRFHRRRYGHRQGRPLGRWSMNGMLLPISRRKTYYYCDDYRRRRRRLLTNFYAMSIFSAFDDQRRQQRRKIRHPYLYEKEGKFHCCEKKN</sequence>
<accession>A0A915JQ43</accession>
<dbReference type="WBParaSite" id="nRc.2.0.1.t28222-RA">
    <property type="protein sequence ID" value="nRc.2.0.1.t28222-RA"/>
    <property type="gene ID" value="nRc.2.0.1.g28222"/>
</dbReference>
<name>A0A915JQ43_ROMCU</name>
<keyword evidence="1" id="KW-1185">Reference proteome</keyword>
<organism evidence="1 2">
    <name type="scientific">Romanomermis culicivorax</name>
    <name type="common">Nematode worm</name>
    <dbReference type="NCBI Taxonomy" id="13658"/>
    <lineage>
        <taxon>Eukaryota</taxon>
        <taxon>Metazoa</taxon>
        <taxon>Ecdysozoa</taxon>
        <taxon>Nematoda</taxon>
        <taxon>Enoplea</taxon>
        <taxon>Dorylaimia</taxon>
        <taxon>Mermithida</taxon>
        <taxon>Mermithoidea</taxon>
        <taxon>Mermithidae</taxon>
        <taxon>Romanomermis</taxon>
    </lineage>
</organism>
<evidence type="ECO:0000313" key="1">
    <source>
        <dbReference type="Proteomes" id="UP000887565"/>
    </source>
</evidence>
<proteinExistence type="predicted"/>
<dbReference type="AlphaFoldDB" id="A0A915JQ43"/>
<reference evidence="2" key="1">
    <citation type="submission" date="2022-11" db="UniProtKB">
        <authorList>
            <consortium name="WormBaseParasite"/>
        </authorList>
    </citation>
    <scope>IDENTIFICATION</scope>
</reference>
<protein>
    <submittedName>
        <fullName evidence="2">Uncharacterized protein</fullName>
    </submittedName>
</protein>
<dbReference type="Proteomes" id="UP000887565">
    <property type="component" value="Unplaced"/>
</dbReference>